<evidence type="ECO:0000313" key="1">
    <source>
        <dbReference type="EMBL" id="PFX28623.1"/>
    </source>
</evidence>
<dbReference type="EMBL" id="LSMT01000080">
    <property type="protein sequence ID" value="PFX28623.1"/>
    <property type="molecule type" value="Genomic_DNA"/>
</dbReference>
<dbReference type="Proteomes" id="UP000225706">
    <property type="component" value="Unassembled WGS sequence"/>
</dbReference>
<dbReference type="AlphaFoldDB" id="A0A2B4SHS0"/>
<evidence type="ECO:0000313" key="2">
    <source>
        <dbReference type="Proteomes" id="UP000225706"/>
    </source>
</evidence>
<proteinExistence type="predicted"/>
<gene>
    <name evidence="1" type="ORF">AWC38_SpisGene6662</name>
</gene>
<organism evidence="1 2">
    <name type="scientific">Stylophora pistillata</name>
    <name type="common">Smooth cauliflower coral</name>
    <dbReference type="NCBI Taxonomy" id="50429"/>
    <lineage>
        <taxon>Eukaryota</taxon>
        <taxon>Metazoa</taxon>
        <taxon>Cnidaria</taxon>
        <taxon>Anthozoa</taxon>
        <taxon>Hexacorallia</taxon>
        <taxon>Scleractinia</taxon>
        <taxon>Astrocoeniina</taxon>
        <taxon>Pocilloporidae</taxon>
        <taxon>Stylophora</taxon>
    </lineage>
</organism>
<accession>A0A2B4SHS0</accession>
<reference evidence="2" key="1">
    <citation type="journal article" date="2017" name="bioRxiv">
        <title>Comparative analysis of the genomes of Stylophora pistillata and Acropora digitifera provides evidence for extensive differences between species of corals.</title>
        <authorList>
            <person name="Voolstra C.R."/>
            <person name="Li Y."/>
            <person name="Liew Y.J."/>
            <person name="Baumgarten S."/>
            <person name="Zoccola D."/>
            <person name="Flot J.-F."/>
            <person name="Tambutte S."/>
            <person name="Allemand D."/>
            <person name="Aranda M."/>
        </authorList>
    </citation>
    <scope>NUCLEOTIDE SEQUENCE [LARGE SCALE GENOMIC DNA]</scope>
</reference>
<keyword evidence="2" id="KW-1185">Reference proteome</keyword>
<comment type="caution">
    <text evidence="1">The sequence shown here is derived from an EMBL/GenBank/DDBJ whole genome shotgun (WGS) entry which is preliminary data.</text>
</comment>
<sequence length="218" mass="25289">MSCPWVNNRTGKDEEKTTKYGPLCWELRQQFPGYKVKQYNIIMDALAWWSWELDVMMCELTSFTSLGVQAEEELKSVESEYKLIKIKAMVKLCANTDPTLKLLREFEERAVDKGRRSMLKDSSGFARELGIELELEHPEPVGQTEEGELVDKKKIEVFAKRALYTKGRQGIEEQRWQGKKSNGIVVCMEQDSHASYYGHSTVNQNYIKLIIQQETECF</sequence>
<protein>
    <submittedName>
        <fullName evidence="1">Uncharacterized protein</fullName>
    </submittedName>
</protein>
<name>A0A2B4SHS0_STYPI</name>